<evidence type="ECO:0008006" key="4">
    <source>
        <dbReference type="Google" id="ProtNLM"/>
    </source>
</evidence>
<accession>A0ABQ7R3U2</accession>
<feature type="chain" id="PRO_5047087667" description="Ommochrome-binding protein-like" evidence="1">
    <location>
        <begin position="22"/>
        <end position="271"/>
    </location>
</feature>
<keyword evidence="3" id="KW-1185">Reference proteome</keyword>
<evidence type="ECO:0000256" key="1">
    <source>
        <dbReference type="SAM" id="SignalP"/>
    </source>
</evidence>
<dbReference type="EMBL" id="JAHIBW010000003">
    <property type="protein sequence ID" value="KAG7311972.1"/>
    <property type="molecule type" value="Genomic_DNA"/>
</dbReference>
<dbReference type="InterPro" id="IPR015943">
    <property type="entry name" value="WD40/YVTN_repeat-like_dom_sf"/>
</dbReference>
<comment type="caution">
    <text evidence="2">The sequence shown here is derived from an EMBL/GenBank/DDBJ whole genome shotgun (WGS) entry which is preliminary data.</text>
</comment>
<proteinExistence type="predicted"/>
<dbReference type="Gene3D" id="2.130.10.10">
    <property type="entry name" value="YVTN repeat-like/Quinoprotein amine dehydrogenase"/>
    <property type="match status" value="1"/>
</dbReference>
<reference evidence="2 3" key="1">
    <citation type="submission" date="2021-06" db="EMBL/GenBank/DDBJ databases">
        <title>A haploid diamondback moth (Plutella xylostella L.) genome assembly resolves 31 chromosomes and identifies a diamide resistance mutation.</title>
        <authorList>
            <person name="Ward C.M."/>
            <person name="Perry K.D."/>
            <person name="Baker G."/>
            <person name="Powis K."/>
            <person name="Heckel D.G."/>
            <person name="Baxter S.W."/>
        </authorList>
    </citation>
    <scope>NUCLEOTIDE SEQUENCE [LARGE SCALE GENOMIC DNA]</scope>
    <source>
        <strain evidence="2 3">LV</strain>
        <tissue evidence="2">Single pupa</tissue>
    </source>
</reference>
<evidence type="ECO:0000313" key="2">
    <source>
        <dbReference type="EMBL" id="KAG7311972.1"/>
    </source>
</evidence>
<dbReference type="Proteomes" id="UP000823941">
    <property type="component" value="Chromosome 3"/>
</dbReference>
<protein>
    <recommendedName>
        <fullName evidence="4">Ommochrome-binding protein-like</fullName>
    </recommendedName>
</protein>
<keyword evidence="1" id="KW-0732">Signal</keyword>
<organism evidence="2 3">
    <name type="scientific">Plutella xylostella</name>
    <name type="common">Diamondback moth</name>
    <name type="synonym">Plutella maculipennis</name>
    <dbReference type="NCBI Taxonomy" id="51655"/>
    <lineage>
        <taxon>Eukaryota</taxon>
        <taxon>Metazoa</taxon>
        <taxon>Ecdysozoa</taxon>
        <taxon>Arthropoda</taxon>
        <taxon>Hexapoda</taxon>
        <taxon>Insecta</taxon>
        <taxon>Pterygota</taxon>
        <taxon>Neoptera</taxon>
        <taxon>Endopterygota</taxon>
        <taxon>Lepidoptera</taxon>
        <taxon>Glossata</taxon>
        <taxon>Ditrysia</taxon>
        <taxon>Yponomeutoidea</taxon>
        <taxon>Plutellidae</taxon>
        <taxon>Plutella</taxon>
    </lineage>
</organism>
<evidence type="ECO:0000313" key="3">
    <source>
        <dbReference type="Proteomes" id="UP000823941"/>
    </source>
</evidence>
<gene>
    <name evidence="2" type="ORF">JYU34_001396</name>
</gene>
<name>A0ABQ7R3U2_PLUXY</name>
<dbReference type="SUPFAM" id="SSF63825">
    <property type="entry name" value="YWTD domain"/>
    <property type="match status" value="1"/>
</dbReference>
<sequence>MKFKILLYLYLLFQTLVVTNAENCDYRSVGGDTEGEECYKKELLLTVAHSPNQMTVHNNTLYFSFDIGNGEYSPATIQLETKKTSMLKGIKDAYAMTTDRDNGDVYFGGGHGIYKFKPAKKSLKKLAFKGLDIWWLMYHRELYYIRFPSLNSYRYTNKTIRPVKALEDISVHQFVFDKRDNLIFINSTGLYGVEDGTNTAVLIQDDPKFYVLARDKYGVVHACTDEGIFKVHGMREATKLIDIADVLGLTFDDESNIIYSDARNLYRLLSV</sequence>
<feature type="signal peptide" evidence="1">
    <location>
        <begin position="1"/>
        <end position="21"/>
    </location>
</feature>